<dbReference type="InterPro" id="IPR029058">
    <property type="entry name" value="AB_hydrolase_fold"/>
</dbReference>
<dbReference type="Gene3D" id="3.40.50.1820">
    <property type="entry name" value="alpha/beta hydrolase"/>
    <property type="match status" value="1"/>
</dbReference>
<organism evidence="2">
    <name type="scientific">marine metagenome</name>
    <dbReference type="NCBI Taxonomy" id="408172"/>
    <lineage>
        <taxon>unclassified sequences</taxon>
        <taxon>metagenomes</taxon>
        <taxon>ecological metagenomes</taxon>
    </lineage>
</organism>
<dbReference type="Pfam" id="PF00561">
    <property type="entry name" value="Abhydrolase_1"/>
    <property type="match status" value="1"/>
</dbReference>
<protein>
    <recommendedName>
        <fullName evidence="1">AB hydrolase-1 domain-containing protein</fullName>
    </recommendedName>
</protein>
<reference evidence="2" key="1">
    <citation type="submission" date="2018-05" db="EMBL/GenBank/DDBJ databases">
        <authorList>
            <person name="Lanie J.A."/>
            <person name="Ng W.-L."/>
            <person name="Kazmierczak K.M."/>
            <person name="Andrzejewski T.M."/>
            <person name="Davidsen T.M."/>
            <person name="Wayne K.J."/>
            <person name="Tettelin H."/>
            <person name="Glass J.I."/>
            <person name="Rusch D."/>
            <person name="Podicherti R."/>
            <person name="Tsui H.-C.T."/>
            <person name="Winkler M.E."/>
        </authorList>
    </citation>
    <scope>NUCLEOTIDE SEQUENCE</scope>
</reference>
<sequence>MSAQYSGTALNGDVELQFDAHGDDSDPPVLFINGLGSQSINFLPEWVHRFCEAGFYVIRMDNRDVGLSSKTSGEPPSIERVFEQWAETRALDEFDAPYDLSDMATDCLAVLDALQIERTHIWGMSMGGMIAQTLAIEHADRLLSMTTVMSTTGEIGVGRSTPEATTALAPAGEDRAAVVENAVSARRLHGGALFDEEWAVSLEEAAYDRCHHPQGRVWQVLAVLASGSRAEQLPSVTLPTMVIHGRMDPLIQLDGGEATAALIPGAELVVYEQMGHDTPEPLWDHYVADLQRLADRAQ</sequence>
<dbReference type="AlphaFoldDB" id="A0A381QI77"/>
<accession>A0A381QI77</accession>
<dbReference type="EMBL" id="UINC01001372">
    <property type="protein sequence ID" value="SUZ79021.1"/>
    <property type="molecule type" value="Genomic_DNA"/>
</dbReference>
<dbReference type="GO" id="GO:0046503">
    <property type="term" value="P:glycerolipid catabolic process"/>
    <property type="evidence" value="ECO:0007669"/>
    <property type="project" value="TreeGrafter"/>
</dbReference>
<name>A0A381QI77_9ZZZZ</name>
<dbReference type="InterPro" id="IPR000073">
    <property type="entry name" value="AB_hydrolase_1"/>
</dbReference>
<dbReference type="PANTHER" id="PTHR43433">
    <property type="entry name" value="HYDROLASE, ALPHA/BETA FOLD FAMILY PROTEIN"/>
    <property type="match status" value="1"/>
</dbReference>
<gene>
    <name evidence="2" type="ORF">METZ01_LOCUS31875</name>
</gene>
<evidence type="ECO:0000313" key="2">
    <source>
        <dbReference type="EMBL" id="SUZ79021.1"/>
    </source>
</evidence>
<dbReference type="PANTHER" id="PTHR43433:SF5">
    <property type="entry name" value="AB HYDROLASE-1 DOMAIN-CONTAINING PROTEIN"/>
    <property type="match status" value="1"/>
</dbReference>
<dbReference type="GO" id="GO:0004806">
    <property type="term" value="F:triacylglycerol lipase activity"/>
    <property type="evidence" value="ECO:0007669"/>
    <property type="project" value="TreeGrafter"/>
</dbReference>
<dbReference type="InterPro" id="IPR050471">
    <property type="entry name" value="AB_hydrolase"/>
</dbReference>
<dbReference type="SUPFAM" id="SSF53474">
    <property type="entry name" value="alpha/beta-Hydrolases"/>
    <property type="match status" value="1"/>
</dbReference>
<proteinExistence type="predicted"/>
<evidence type="ECO:0000259" key="1">
    <source>
        <dbReference type="Pfam" id="PF00561"/>
    </source>
</evidence>
<feature type="domain" description="AB hydrolase-1" evidence="1">
    <location>
        <begin position="27"/>
        <end position="277"/>
    </location>
</feature>